<keyword evidence="2" id="KW-1185">Reference proteome</keyword>
<name>A0ACB0ZY20_MELEN</name>
<organism evidence="1 2">
    <name type="scientific">Meloidogyne enterolobii</name>
    <name type="common">Root-knot nematode worm</name>
    <name type="synonym">Meloidogyne mayaguensis</name>
    <dbReference type="NCBI Taxonomy" id="390850"/>
    <lineage>
        <taxon>Eukaryota</taxon>
        <taxon>Metazoa</taxon>
        <taxon>Ecdysozoa</taxon>
        <taxon>Nematoda</taxon>
        <taxon>Chromadorea</taxon>
        <taxon>Rhabditida</taxon>
        <taxon>Tylenchina</taxon>
        <taxon>Tylenchomorpha</taxon>
        <taxon>Tylenchoidea</taxon>
        <taxon>Meloidogynidae</taxon>
        <taxon>Meloidogyninae</taxon>
        <taxon>Meloidogyne</taxon>
    </lineage>
</organism>
<comment type="caution">
    <text evidence="1">The sequence shown here is derived from an EMBL/GenBank/DDBJ whole genome shotgun (WGS) entry which is preliminary data.</text>
</comment>
<evidence type="ECO:0000313" key="1">
    <source>
        <dbReference type="EMBL" id="CAK5083116.1"/>
    </source>
</evidence>
<proteinExistence type="predicted"/>
<dbReference type="EMBL" id="CAVMJV010000049">
    <property type="protein sequence ID" value="CAK5083116.1"/>
    <property type="molecule type" value="Genomic_DNA"/>
</dbReference>
<reference evidence="1" key="1">
    <citation type="submission" date="2023-11" db="EMBL/GenBank/DDBJ databases">
        <authorList>
            <person name="Poullet M."/>
        </authorList>
    </citation>
    <scope>NUCLEOTIDE SEQUENCE</scope>
    <source>
        <strain evidence="1">E1834</strain>
    </source>
</reference>
<accession>A0ACB0ZY20</accession>
<evidence type="ECO:0000313" key="2">
    <source>
        <dbReference type="Proteomes" id="UP001497535"/>
    </source>
</evidence>
<protein>
    <submittedName>
        <fullName evidence="1">Uncharacterized protein</fullName>
    </submittedName>
</protein>
<gene>
    <name evidence="1" type="ORF">MENTE1834_LOCUS30430</name>
</gene>
<sequence length="376" mass="43747">MNGVEADYLIPVFPTQSYPNWFSLATGLYVENHNFTADFMFDPNNTLFFERDLGADDLNEKWWRANPAPFWYSVGKAGIDVHCYWFATCHMPYVDLVVQVPLSRRHSFKNDEEHDLYSYIPNIMKYIQKYQVHRKQLVLLRYDGLGKALRTHGEDSEQTVQELSNFDQQVRKIQEEMETWDLLRSTNLIVLSDHGLIKSEEQNQYYIEECIADSTKIKQIANSLAFALIWPEEEEENSRLIAPIVLIAQPGYQLLTRQIPSTSVSEKFAREWKMLDGWDNENPDLQAFKSGYKGGPLEIVDIYQLVLNMLGVDPCHPNNGSWERVSEFLSDELEERSYQPQNFGIRNSKPIALLLVVIEILLVCNFSFYFLPADLF</sequence>
<dbReference type="Proteomes" id="UP001497535">
    <property type="component" value="Unassembled WGS sequence"/>
</dbReference>